<dbReference type="PANTHER" id="PTHR43872">
    <property type="entry name" value="MONOOXYGENASE, PUTATIVE (AFU_ORTHOLOGUE AFUA_8G02570)-RELATED"/>
    <property type="match status" value="1"/>
</dbReference>
<sequence length="494" mass="55818">MTNSTKQDFDVVIVGAGISGINTAYRLQEALPDYSYTVLETRNEIGGTWSLFKYPGIRSDSDLFTFGFAWSPWEKENPIADAPSILEYMNRVSKKAGIYDNIRFQNAVQKLEWKSDQQRWFISVEVNGEKQQTLSARFVVMGTGYYDQKRGLAADIPGIENFKGQIIHPQSWPEEYDYTDKKVIIIGSGATAVTILPAMSDRAKHVTMLQRSPGYFISLPTVGQPVENFIRRWMPTSLAHSLIRLKFMVQGWLFIRWCRLQPEKAKKLLKTATEKELPKDVPYDPNFKPKYNPWNQRMCIVPGGDFFKALRDGKGSVVTDTIDTVTESGVRTSSGRELDADVIVTATGLKLQILAGIPVIIDGERYHPEEKYAWNGQMLQGAPNLTYVFGYATASWTLGADNTATSWIRTLKKMQQNKYTSVVPEVEDESKLVGKETSFLDLNSTYVATGAKGVMPKVTTQWPWMPRTNVIMDRFYANYGDMSTGLQFNRVAVD</sequence>
<evidence type="ECO:0000256" key="3">
    <source>
        <dbReference type="ARBA" id="ARBA00022827"/>
    </source>
</evidence>
<dbReference type="InterPro" id="IPR051820">
    <property type="entry name" value="FAD-binding_MO"/>
</dbReference>
<dbReference type="RefSeq" id="XP_018000360.1">
    <property type="nucleotide sequence ID" value="XM_018148228.1"/>
</dbReference>
<dbReference type="GO" id="GO:0050660">
    <property type="term" value="F:flavin adenine dinucleotide binding"/>
    <property type="evidence" value="ECO:0007669"/>
    <property type="project" value="InterPro"/>
</dbReference>
<comment type="cofactor">
    <cofactor evidence="1">
        <name>FAD</name>
        <dbReference type="ChEBI" id="CHEBI:57692"/>
    </cofactor>
</comment>
<evidence type="ECO:0000313" key="7">
    <source>
        <dbReference type="EMBL" id="KPI40397.1"/>
    </source>
</evidence>
<proteinExistence type="predicted"/>
<dbReference type="GeneID" id="28740108"/>
<dbReference type="InterPro" id="IPR036188">
    <property type="entry name" value="FAD/NAD-bd_sf"/>
</dbReference>
<reference evidence="7 8" key="1">
    <citation type="submission" date="2015-06" db="EMBL/GenBank/DDBJ databases">
        <title>Draft genome of the ant-associated black yeast Phialophora attae CBS 131958.</title>
        <authorList>
            <person name="Moreno L.F."/>
            <person name="Stielow B.J."/>
            <person name="de Hoog S."/>
            <person name="Vicente V.A."/>
            <person name="Weiss V.A."/>
            <person name="de Vries M."/>
            <person name="Cruz L.M."/>
            <person name="Souza E.M."/>
        </authorList>
    </citation>
    <scope>NUCLEOTIDE SEQUENCE [LARGE SCALE GENOMIC DNA]</scope>
    <source>
        <strain evidence="7 8">CBS 131958</strain>
    </source>
</reference>
<gene>
    <name evidence="7" type="ORF">AB675_7830</name>
</gene>
<dbReference type="PANTHER" id="PTHR43872:SF1">
    <property type="entry name" value="MONOOXYGENASE, PUTATIVE (AFU_ORTHOLOGUE AFUA_8G02570)-RELATED"/>
    <property type="match status" value="1"/>
</dbReference>
<name>A0A0N1H4T1_9EURO</name>
<evidence type="ECO:0000256" key="2">
    <source>
        <dbReference type="ARBA" id="ARBA00022630"/>
    </source>
</evidence>
<evidence type="ECO:0000313" key="8">
    <source>
        <dbReference type="Proteomes" id="UP000038010"/>
    </source>
</evidence>
<dbReference type="AlphaFoldDB" id="A0A0N1H4T1"/>
<keyword evidence="6 7" id="KW-0503">Monooxygenase</keyword>
<keyword evidence="2" id="KW-0285">Flavoprotein</keyword>
<dbReference type="Gene3D" id="3.50.50.60">
    <property type="entry name" value="FAD/NAD(P)-binding domain"/>
    <property type="match status" value="3"/>
</dbReference>
<dbReference type="Pfam" id="PF00743">
    <property type="entry name" value="FMO-like"/>
    <property type="match status" value="1"/>
</dbReference>
<evidence type="ECO:0000256" key="4">
    <source>
        <dbReference type="ARBA" id="ARBA00022857"/>
    </source>
</evidence>
<dbReference type="Proteomes" id="UP000038010">
    <property type="component" value="Unassembled WGS sequence"/>
</dbReference>
<dbReference type="SUPFAM" id="SSF51905">
    <property type="entry name" value="FAD/NAD(P)-binding domain"/>
    <property type="match status" value="2"/>
</dbReference>
<dbReference type="OrthoDB" id="66881at2759"/>
<protein>
    <submittedName>
        <fullName evidence="7">FAD-containing monooxygenase EthA</fullName>
    </submittedName>
</protein>
<keyword evidence="4" id="KW-0521">NADP</keyword>
<comment type="caution">
    <text evidence="7">The sequence shown here is derived from an EMBL/GenBank/DDBJ whole genome shotgun (WGS) entry which is preliminary data.</text>
</comment>
<evidence type="ECO:0000256" key="5">
    <source>
        <dbReference type="ARBA" id="ARBA00023002"/>
    </source>
</evidence>
<organism evidence="7 8">
    <name type="scientific">Cyphellophora attinorum</name>
    <dbReference type="NCBI Taxonomy" id="1664694"/>
    <lineage>
        <taxon>Eukaryota</taxon>
        <taxon>Fungi</taxon>
        <taxon>Dikarya</taxon>
        <taxon>Ascomycota</taxon>
        <taxon>Pezizomycotina</taxon>
        <taxon>Eurotiomycetes</taxon>
        <taxon>Chaetothyriomycetidae</taxon>
        <taxon>Chaetothyriales</taxon>
        <taxon>Cyphellophoraceae</taxon>
        <taxon>Cyphellophora</taxon>
    </lineage>
</organism>
<keyword evidence="5" id="KW-0560">Oxidoreductase</keyword>
<dbReference type="EMBL" id="LFJN01000012">
    <property type="protein sequence ID" value="KPI40397.1"/>
    <property type="molecule type" value="Genomic_DNA"/>
</dbReference>
<dbReference type="GO" id="GO:0004499">
    <property type="term" value="F:N,N-dimethylaniline monooxygenase activity"/>
    <property type="evidence" value="ECO:0007669"/>
    <property type="project" value="InterPro"/>
</dbReference>
<keyword evidence="3" id="KW-0274">FAD</keyword>
<evidence type="ECO:0000256" key="6">
    <source>
        <dbReference type="ARBA" id="ARBA00023033"/>
    </source>
</evidence>
<dbReference type="FunFam" id="3.50.50.60:FF:000228">
    <property type="entry name" value="FAD-containing monooxygenase EthA"/>
    <property type="match status" value="1"/>
</dbReference>
<dbReference type="VEuPathDB" id="FungiDB:AB675_7830"/>
<accession>A0A0N1H4T1</accession>
<evidence type="ECO:0000256" key="1">
    <source>
        <dbReference type="ARBA" id="ARBA00001974"/>
    </source>
</evidence>
<keyword evidence="8" id="KW-1185">Reference proteome</keyword>
<dbReference type="GO" id="GO:0050661">
    <property type="term" value="F:NADP binding"/>
    <property type="evidence" value="ECO:0007669"/>
    <property type="project" value="InterPro"/>
</dbReference>
<dbReference type="InterPro" id="IPR020946">
    <property type="entry name" value="Flavin_mOase-like"/>
</dbReference>